<evidence type="ECO:0000313" key="2">
    <source>
        <dbReference type="EMBL" id="MCK8624761.1"/>
    </source>
</evidence>
<dbReference type="EMBL" id="JAJIAO010000003">
    <property type="protein sequence ID" value="MCK8624761.1"/>
    <property type="molecule type" value="Genomic_DNA"/>
</dbReference>
<dbReference type="PIRSF" id="PIRSF018249">
    <property type="entry name" value="MyrA_prd"/>
    <property type="match status" value="1"/>
</dbReference>
<dbReference type="SUPFAM" id="SSF53335">
    <property type="entry name" value="S-adenosyl-L-methionine-dependent methyltransferases"/>
    <property type="match status" value="1"/>
</dbReference>
<feature type="domain" description="Methyltransferase" evidence="1">
    <location>
        <begin position="95"/>
        <end position="190"/>
    </location>
</feature>
<protein>
    <submittedName>
        <fullName evidence="2">Methyltransferase domain-containing protein</fullName>
    </submittedName>
</protein>
<organism evidence="2 3">
    <name type="scientific">Apilactobacillus xinyiensis</name>
    <dbReference type="NCBI Taxonomy" id="2841032"/>
    <lineage>
        <taxon>Bacteria</taxon>
        <taxon>Bacillati</taxon>
        <taxon>Bacillota</taxon>
        <taxon>Bacilli</taxon>
        <taxon>Lactobacillales</taxon>
        <taxon>Lactobacillaceae</taxon>
        <taxon>Apilactobacillus</taxon>
    </lineage>
</organism>
<dbReference type="Pfam" id="PF13847">
    <property type="entry name" value="Methyltransf_31"/>
    <property type="match status" value="1"/>
</dbReference>
<sequence length="282" mass="32031">MKKNDIAKSFLENNLTHFRCPTCHDKFVNLTDNGIVCPNNHNLDLSKKGSLHFINHKVSSEYDKDMLIARRNIINFGLFDGILNEIANKLDANPKNILDVGCGEGTPLKILLEKRENIDIGIGFDISKPGINLATDYNAANKFYCVADLTQLPFIDQSFDVVVDLFSPSSYLEFNRVIKKGGHLIKIIPNSNYLIELRHLLYGENSNHSSYDNHKVLDLYLKNYPNSRISNVTYTLNLPENLRDDLILMTPMHWGKEANTKLSTDQLSKITVDVMVLDTKFV</sequence>
<reference evidence="2 3" key="1">
    <citation type="submission" date="2021-11" db="EMBL/GenBank/DDBJ databases">
        <title>Comparative genomics of bee honey and flower isolates.</title>
        <authorList>
            <person name="Bechtner J.D."/>
            <person name="Gallus M.K."/>
            <person name="Ehrmann M."/>
        </authorList>
    </citation>
    <scope>NUCLEOTIDE SEQUENCE [LARGE SCALE GENOMIC DNA]</scope>
    <source>
        <strain evidence="2 3">M161</strain>
    </source>
</reference>
<dbReference type="RefSeq" id="WP_220728228.1">
    <property type="nucleotide sequence ID" value="NZ_BPLM01000005.1"/>
</dbReference>
<dbReference type="GO" id="GO:0008168">
    <property type="term" value="F:methyltransferase activity"/>
    <property type="evidence" value="ECO:0007669"/>
    <property type="project" value="UniProtKB-KW"/>
</dbReference>
<dbReference type="Gene3D" id="3.40.50.150">
    <property type="entry name" value="Vaccinia Virus protein VP39"/>
    <property type="match status" value="1"/>
</dbReference>
<proteinExistence type="predicted"/>
<gene>
    <name evidence="2" type="ORF">LNP07_04450</name>
</gene>
<accession>A0ABT0I211</accession>
<dbReference type="InterPro" id="IPR016718">
    <property type="entry name" value="rRNA_m1G-MeTrfase_A_prd"/>
</dbReference>
<keyword evidence="3" id="KW-1185">Reference proteome</keyword>
<dbReference type="InterPro" id="IPR025714">
    <property type="entry name" value="Methyltranfer_dom"/>
</dbReference>
<dbReference type="InterPro" id="IPR029063">
    <property type="entry name" value="SAM-dependent_MTases_sf"/>
</dbReference>
<dbReference type="GO" id="GO:0032259">
    <property type="term" value="P:methylation"/>
    <property type="evidence" value="ECO:0007669"/>
    <property type="project" value="UniProtKB-KW"/>
</dbReference>
<evidence type="ECO:0000259" key="1">
    <source>
        <dbReference type="Pfam" id="PF13847"/>
    </source>
</evidence>
<dbReference type="CDD" id="cd02440">
    <property type="entry name" value="AdoMet_MTases"/>
    <property type="match status" value="1"/>
</dbReference>
<keyword evidence="2" id="KW-0489">Methyltransferase</keyword>
<keyword evidence="2" id="KW-0808">Transferase</keyword>
<dbReference type="Proteomes" id="UP001522905">
    <property type="component" value="Unassembled WGS sequence"/>
</dbReference>
<name>A0ABT0I211_9LACO</name>
<comment type="caution">
    <text evidence="2">The sequence shown here is derived from an EMBL/GenBank/DDBJ whole genome shotgun (WGS) entry which is preliminary data.</text>
</comment>
<evidence type="ECO:0000313" key="3">
    <source>
        <dbReference type="Proteomes" id="UP001522905"/>
    </source>
</evidence>